<accession>A0A6A2WLM6</accession>
<sequence>MQRWLEKEAGDHLSKAATNKKLVTADAYVAACDVPGIKRQLRQAVGLDNLLYTPDADFSCFADLALTSPEDYYIEDKVPLWQFAFKTSSSVSKTPCDYRPSTVHTSFGVFMKVIEISPHDRHIFNLPVLLTGFGLIPLVPRLRSYLVVCQIGQSLYREGPGKDPFRPDQKTPVKNFFWPIYKAGKFYFSFSTLEMPSYRTWLPDSMEGATLSGRQVSAYICDAGEEVVALQNKIAAAIGSQQTDS</sequence>
<dbReference type="PANTHER" id="PTHR42923">
    <property type="entry name" value="PROTOPORPHYRINOGEN OXIDASE"/>
    <property type="match status" value="1"/>
</dbReference>
<dbReference type="GO" id="GO:0009507">
    <property type="term" value="C:chloroplast"/>
    <property type="evidence" value="ECO:0007669"/>
    <property type="project" value="TreeGrafter"/>
</dbReference>
<name>A0A6A2WLM6_HIBSY</name>
<dbReference type="AlphaFoldDB" id="A0A6A2WLM6"/>
<dbReference type="InterPro" id="IPR050464">
    <property type="entry name" value="Zeta_carotene_desat/Oxidored"/>
</dbReference>
<organism evidence="1 2">
    <name type="scientific">Hibiscus syriacus</name>
    <name type="common">Rose of Sharon</name>
    <dbReference type="NCBI Taxonomy" id="106335"/>
    <lineage>
        <taxon>Eukaryota</taxon>
        <taxon>Viridiplantae</taxon>
        <taxon>Streptophyta</taxon>
        <taxon>Embryophyta</taxon>
        <taxon>Tracheophyta</taxon>
        <taxon>Spermatophyta</taxon>
        <taxon>Magnoliopsida</taxon>
        <taxon>eudicotyledons</taxon>
        <taxon>Gunneridae</taxon>
        <taxon>Pentapetalae</taxon>
        <taxon>rosids</taxon>
        <taxon>malvids</taxon>
        <taxon>Malvales</taxon>
        <taxon>Malvaceae</taxon>
        <taxon>Malvoideae</taxon>
        <taxon>Hibiscus</taxon>
    </lineage>
</organism>
<dbReference type="GO" id="GO:0016120">
    <property type="term" value="P:carotene biosynthetic process"/>
    <property type="evidence" value="ECO:0007669"/>
    <property type="project" value="TreeGrafter"/>
</dbReference>
<protein>
    <submittedName>
        <fullName evidence="1">Uncharacterized protein</fullName>
    </submittedName>
</protein>
<evidence type="ECO:0000313" key="2">
    <source>
        <dbReference type="Proteomes" id="UP000436088"/>
    </source>
</evidence>
<dbReference type="EMBL" id="VEPZ02001734">
    <property type="protein sequence ID" value="KAE8659951.1"/>
    <property type="molecule type" value="Genomic_DNA"/>
</dbReference>
<dbReference type="Proteomes" id="UP000436088">
    <property type="component" value="Unassembled WGS sequence"/>
</dbReference>
<reference evidence="1" key="1">
    <citation type="submission" date="2019-09" db="EMBL/GenBank/DDBJ databases">
        <title>Draft genome information of white flower Hibiscus syriacus.</title>
        <authorList>
            <person name="Kim Y.-M."/>
        </authorList>
    </citation>
    <scope>NUCLEOTIDE SEQUENCE [LARGE SCALE GENOMIC DNA]</scope>
    <source>
        <strain evidence="1">YM2019G1</strain>
    </source>
</reference>
<proteinExistence type="predicted"/>
<dbReference type="GO" id="GO:0016719">
    <property type="term" value="F:9,9'-di-cis-zeta-carotene desaturase activity"/>
    <property type="evidence" value="ECO:0007669"/>
    <property type="project" value="TreeGrafter"/>
</dbReference>
<gene>
    <name evidence="1" type="ORF">F3Y22_tig00116959pilonHSYRG00070</name>
</gene>
<keyword evidence="2" id="KW-1185">Reference proteome</keyword>
<dbReference type="PANTHER" id="PTHR42923:SF41">
    <property type="entry name" value="ZETA-CAROTENE DESATURASE, CHLOROPLASTIC_CHROMOPLASTIC"/>
    <property type="match status" value="1"/>
</dbReference>
<comment type="caution">
    <text evidence="1">The sequence shown here is derived from an EMBL/GenBank/DDBJ whole genome shotgun (WGS) entry which is preliminary data.</text>
</comment>
<evidence type="ECO:0000313" key="1">
    <source>
        <dbReference type="EMBL" id="KAE8659951.1"/>
    </source>
</evidence>